<dbReference type="InterPro" id="IPR002413">
    <property type="entry name" value="V5_allergen-like"/>
</dbReference>
<evidence type="ECO:0000259" key="2">
    <source>
        <dbReference type="SMART" id="SM00198"/>
    </source>
</evidence>
<name>A0A7R9MF64_9ACAR</name>
<feature type="signal peptide" evidence="1">
    <location>
        <begin position="1"/>
        <end position="30"/>
    </location>
</feature>
<sequence>MNNFKSTFFTNAVNLVIFVLFITTDQSVDSSELFEAFNAECLKSHDTHRAKHKDTNPVKINHKLVKSADKCAKFLAETNTFRHSPHAGLLYGENQWLALVSSKAGTKQIYNRLTCNEVIASWHREQRYYDYKPPKGWHPKNIKQVGHFTQLVWRGSKEIGCAKSMNETNRKVYLVCHYLPVGNIPGKYADNVMREQ</sequence>
<keyword evidence="1" id="KW-0732">Signal</keyword>
<dbReference type="InterPro" id="IPR034113">
    <property type="entry name" value="SCP_GAPR1-like"/>
</dbReference>
<dbReference type="Pfam" id="PF00188">
    <property type="entry name" value="CAP"/>
    <property type="match status" value="1"/>
</dbReference>
<dbReference type="PRINTS" id="PR00837">
    <property type="entry name" value="V5TPXLIKE"/>
</dbReference>
<dbReference type="Proteomes" id="UP000728032">
    <property type="component" value="Unassembled WGS sequence"/>
</dbReference>
<dbReference type="PROSITE" id="PS01010">
    <property type="entry name" value="CRISP_2"/>
    <property type="match status" value="1"/>
</dbReference>
<accession>A0A7R9MF64</accession>
<dbReference type="PRINTS" id="PR00838">
    <property type="entry name" value="V5ALLERGEN"/>
</dbReference>
<dbReference type="InterPro" id="IPR001283">
    <property type="entry name" value="CRISP-related"/>
</dbReference>
<dbReference type="SMART" id="SM00198">
    <property type="entry name" value="SCP"/>
    <property type="match status" value="1"/>
</dbReference>
<dbReference type="InterPro" id="IPR018244">
    <property type="entry name" value="Allrgn_V5/Tpx1_CS"/>
</dbReference>
<gene>
    <name evidence="3" type="ORF">ONB1V03_LOCUS15646</name>
</gene>
<feature type="domain" description="SCP" evidence="2">
    <location>
        <begin position="36"/>
        <end position="186"/>
    </location>
</feature>
<dbReference type="PROSITE" id="PS01009">
    <property type="entry name" value="CRISP_1"/>
    <property type="match status" value="1"/>
</dbReference>
<dbReference type="PANTHER" id="PTHR10334">
    <property type="entry name" value="CYSTEINE-RICH SECRETORY PROTEIN-RELATED"/>
    <property type="match status" value="1"/>
</dbReference>
<dbReference type="CDD" id="cd05382">
    <property type="entry name" value="CAP_GAPR1-like"/>
    <property type="match status" value="1"/>
</dbReference>
<dbReference type="SUPFAM" id="SSF55797">
    <property type="entry name" value="PR-1-like"/>
    <property type="match status" value="1"/>
</dbReference>
<dbReference type="OrthoDB" id="6507808at2759"/>
<dbReference type="AlphaFoldDB" id="A0A7R9MF64"/>
<reference evidence="3" key="1">
    <citation type="submission" date="2020-11" db="EMBL/GenBank/DDBJ databases">
        <authorList>
            <person name="Tran Van P."/>
        </authorList>
    </citation>
    <scope>NUCLEOTIDE SEQUENCE</scope>
</reference>
<evidence type="ECO:0000256" key="1">
    <source>
        <dbReference type="SAM" id="SignalP"/>
    </source>
</evidence>
<dbReference type="EMBL" id="OC931202">
    <property type="protein sequence ID" value="CAD7659040.1"/>
    <property type="molecule type" value="Genomic_DNA"/>
</dbReference>
<organism evidence="3">
    <name type="scientific">Oppiella nova</name>
    <dbReference type="NCBI Taxonomy" id="334625"/>
    <lineage>
        <taxon>Eukaryota</taxon>
        <taxon>Metazoa</taxon>
        <taxon>Ecdysozoa</taxon>
        <taxon>Arthropoda</taxon>
        <taxon>Chelicerata</taxon>
        <taxon>Arachnida</taxon>
        <taxon>Acari</taxon>
        <taxon>Acariformes</taxon>
        <taxon>Sarcoptiformes</taxon>
        <taxon>Oribatida</taxon>
        <taxon>Brachypylina</taxon>
        <taxon>Oppioidea</taxon>
        <taxon>Oppiidae</taxon>
        <taxon>Oppiella</taxon>
    </lineage>
</organism>
<protein>
    <recommendedName>
        <fullName evidence="2">SCP domain-containing protein</fullName>
    </recommendedName>
</protein>
<dbReference type="Gene3D" id="3.40.33.10">
    <property type="entry name" value="CAP"/>
    <property type="match status" value="1"/>
</dbReference>
<keyword evidence="4" id="KW-1185">Reference proteome</keyword>
<dbReference type="InterPro" id="IPR035940">
    <property type="entry name" value="CAP_sf"/>
</dbReference>
<feature type="chain" id="PRO_5035680541" description="SCP domain-containing protein" evidence="1">
    <location>
        <begin position="31"/>
        <end position="196"/>
    </location>
</feature>
<proteinExistence type="predicted"/>
<dbReference type="EMBL" id="CAJPVJ010016377">
    <property type="protein sequence ID" value="CAG2176212.1"/>
    <property type="molecule type" value="Genomic_DNA"/>
</dbReference>
<evidence type="ECO:0000313" key="4">
    <source>
        <dbReference type="Proteomes" id="UP000728032"/>
    </source>
</evidence>
<evidence type="ECO:0000313" key="3">
    <source>
        <dbReference type="EMBL" id="CAD7659040.1"/>
    </source>
</evidence>
<dbReference type="GO" id="GO:0005576">
    <property type="term" value="C:extracellular region"/>
    <property type="evidence" value="ECO:0007669"/>
    <property type="project" value="InterPro"/>
</dbReference>
<dbReference type="InterPro" id="IPR014044">
    <property type="entry name" value="CAP_dom"/>
</dbReference>